<evidence type="ECO:0000256" key="1">
    <source>
        <dbReference type="SAM" id="MobiDB-lite"/>
    </source>
</evidence>
<comment type="caution">
    <text evidence="3">The sequence shown here is derived from an EMBL/GenBank/DDBJ whole genome shotgun (WGS) entry which is preliminary data.</text>
</comment>
<accession>A0ABS6KD55</accession>
<evidence type="ECO:0008006" key="5">
    <source>
        <dbReference type="Google" id="ProtNLM"/>
    </source>
</evidence>
<feature type="compositionally biased region" description="Low complexity" evidence="1">
    <location>
        <begin position="76"/>
        <end position="90"/>
    </location>
</feature>
<feature type="chain" id="PRO_5046425996" description="Lipoprotein" evidence="2">
    <location>
        <begin position="19"/>
        <end position="222"/>
    </location>
</feature>
<feature type="compositionally biased region" description="Polar residues" evidence="1">
    <location>
        <begin position="34"/>
        <end position="43"/>
    </location>
</feature>
<name>A0ABS6KD55_9FIRM</name>
<dbReference type="PROSITE" id="PS51257">
    <property type="entry name" value="PROKAR_LIPOPROTEIN"/>
    <property type="match status" value="1"/>
</dbReference>
<sequence>MKKIMALVLALTMALSLAACGVGSKSKLPGSPGANRQEQQPDSTPGPGADQKEQQPDSTPDSGADRQEQQPDSAPDSGSSQEEQNNNSDSMEALAENCCLPGLTAPDGCTFERAIRGDGVIFSKEGGFTSDEHKATIHTVWELCKKISPDGNYDVKNSLDTNTITETYSDITDKYAEYNETTLTDYEIYWHYTYNGKVRQVKILGGDSIEIVTWNMGTLESQ</sequence>
<organism evidence="3 4">
    <name type="scientific">Diplocloster modestus</name>
    <dbReference type="NCBI Taxonomy" id="2850322"/>
    <lineage>
        <taxon>Bacteria</taxon>
        <taxon>Bacillati</taxon>
        <taxon>Bacillota</taxon>
        <taxon>Clostridia</taxon>
        <taxon>Lachnospirales</taxon>
        <taxon>Lachnospiraceae</taxon>
        <taxon>Diplocloster</taxon>
    </lineage>
</organism>
<proteinExistence type="predicted"/>
<feature type="signal peptide" evidence="2">
    <location>
        <begin position="1"/>
        <end position="18"/>
    </location>
</feature>
<keyword evidence="4" id="KW-1185">Reference proteome</keyword>
<keyword evidence="2" id="KW-0732">Signal</keyword>
<protein>
    <recommendedName>
        <fullName evidence="5">Lipoprotein</fullName>
    </recommendedName>
</protein>
<feature type="region of interest" description="Disordered" evidence="1">
    <location>
        <begin position="22"/>
        <end position="91"/>
    </location>
</feature>
<evidence type="ECO:0000313" key="4">
    <source>
        <dbReference type="Proteomes" id="UP001314681"/>
    </source>
</evidence>
<dbReference type="Proteomes" id="UP001314681">
    <property type="component" value="Unassembled WGS sequence"/>
</dbReference>
<reference evidence="3 4" key="1">
    <citation type="submission" date="2021-06" db="EMBL/GenBank/DDBJ databases">
        <title>Description of novel taxa of the family Lachnospiraceae.</title>
        <authorList>
            <person name="Chaplin A.V."/>
            <person name="Sokolova S.R."/>
            <person name="Pikina A.P."/>
            <person name="Korzhanova M."/>
            <person name="Belova V."/>
            <person name="Korostin D."/>
            <person name="Efimov B.A."/>
        </authorList>
    </citation>
    <scope>NUCLEOTIDE SEQUENCE [LARGE SCALE GENOMIC DNA]</scope>
    <source>
        <strain evidence="3 4">ASD4241</strain>
    </source>
</reference>
<dbReference type="EMBL" id="JAHQCX010000019">
    <property type="protein sequence ID" value="MBU9728449.1"/>
    <property type="molecule type" value="Genomic_DNA"/>
</dbReference>
<evidence type="ECO:0000313" key="3">
    <source>
        <dbReference type="EMBL" id="MBU9728449.1"/>
    </source>
</evidence>
<gene>
    <name evidence="3" type="ORF">KTH90_20835</name>
</gene>
<evidence type="ECO:0000256" key="2">
    <source>
        <dbReference type="SAM" id="SignalP"/>
    </source>
</evidence>
<dbReference type="RefSeq" id="WP_238727425.1">
    <property type="nucleotide sequence ID" value="NZ_JAHQCX010000019.1"/>
</dbReference>